<keyword evidence="3" id="KW-0709">Segmentation polarity protein</keyword>
<dbReference type="GO" id="GO:0000978">
    <property type="term" value="F:RNA polymerase II cis-regulatory region sequence-specific DNA binding"/>
    <property type="evidence" value="ECO:0007669"/>
    <property type="project" value="TreeGrafter"/>
</dbReference>
<dbReference type="GO" id="GO:0008270">
    <property type="term" value="F:zinc ion binding"/>
    <property type="evidence" value="ECO:0007669"/>
    <property type="project" value="UniProtKB-KW"/>
</dbReference>
<feature type="compositionally biased region" description="Low complexity" evidence="13">
    <location>
        <begin position="1029"/>
        <end position="1038"/>
    </location>
</feature>
<dbReference type="PROSITE" id="PS00028">
    <property type="entry name" value="ZINC_FINGER_C2H2_1"/>
    <property type="match status" value="4"/>
</dbReference>
<evidence type="ECO:0000256" key="5">
    <source>
        <dbReference type="ARBA" id="ARBA00022737"/>
    </source>
</evidence>
<evidence type="ECO:0000256" key="11">
    <source>
        <dbReference type="ARBA" id="ARBA00023242"/>
    </source>
</evidence>
<accession>A0A9P0F9V4</accession>
<name>A0A9P0F9V4_BEMTA</name>
<dbReference type="Gene3D" id="3.30.160.60">
    <property type="entry name" value="Classic Zinc Finger"/>
    <property type="match status" value="5"/>
</dbReference>
<evidence type="ECO:0000313" key="16">
    <source>
        <dbReference type="Proteomes" id="UP001152759"/>
    </source>
</evidence>
<feature type="compositionally biased region" description="Low complexity" evidence="13">
    <location>
        <begin position="943"/>
        <end position="1008"/>
    </location>
</feature>
<keyword evidence="3" id="KW-0217">Developmental protein</keyword>
<dbReference type="FunFam" id="3.30.160.60:FF:000019">
    <property type="entry name" value="GLI family zinc finger 3"/>
    <property type="match status" value="1"/>
</dbReference>
<organism evidence="15 16">
    <name type="scientific">Bemisia tabaci</name>
    <name type="common">Sweetpotato whitefly</name>
    <name type="synonym">Aleurodes tabaci</name>
    <dbReference type="NCBI Taxonomy" id="7038"/>
    <lineage>
        <taxon>Eukaryota</taxon>
        <taxon>Metazoa</taxon>
        <taxon>Ecdysozoa</taxon>
        <taxon>Arthropoda</taxon>
        <taxon>Hexapoda</taxon>
        <taxon>Insecta</taxon>
        <taxon>Pterygota</taxon>
        <taxon>Neoptera</taxon>
        <taxon>Paraneoptera</taxon>
        <taxon>Hemiptera</taxon>
        <taxon>Sternorrhyncha</taxon>
        <taxon>Aleyrodoidea</taxon>
        <taxon>Aleyrodidae</taxon>
        <taxon>Aleyrodinae</taxon>
        <taxon>Bemisia</taxon>
    </lineage>
</organism>
<comment type="subcellular location">
    <subcellularLocation>
        <location evidence="1">Nucleus</location>
    </subcellularLocation>
</comment>
<evidence type="ECO:0000256" key="3">
    <source>
        <dbReference type="ARBA" id="ARBA00022716"/>
    </source>
</evidence>
<feature type="region of interest" description="Disordered" evidence="13">
    <location>
        <begin position="225"/>
        <end position="259"/>
    </location>
</feature>
<reference evidence="15" key="1">
    <citation type="submission" date="2021-12" db="EMBL/GenBank/DDBJ databases">
        <authorList>
            <person name="King R."/>
        </authorList>
    </citation>
    <scope>NUCLEOTIDE SEQUENCE</scope>
</reference>
<keyword evidence="7" id="KW-0862">Zinc</keyword>
<feature type="region of interest" description="Disordered" evidence="13">
    <location>
        <begin position="1"/>
        <end position="30"/>
    </location>
</feature>
<feature type="region of interest" description="Disordered" evidence="13">
    <location>
        <begin position="675"/>
        <end position="705"/>
    </location>
</feature>
<dbReference type="GO" id="GO:0000122">
    <property type="term" value="P:negative regulation of transcription by RNA polymerase II"/>
    <property type="evidence" value="ECO:0007669"/>
    <property type="project" value="UniProtKB-ARBA"/>
</dbReference>
<dbReference type="PANTHER" id="PTHR45718">
    <property type="entry name" value="TRANSCRIPTIONAL ACTIVATOR CUBITUS INTERRUPTUS"/>
    <property type="match status" value="1"/>
</dbReference>
<feature type="non-terminal residue" evidence="15">
    <location>
        <position position="1"/>
    </location>
</feature>
<dbReference type="PANTHER" id="PTHR45718:SF4">
    <property type="entry name" value="TRANSCRIPTIONAL ACTIVATOR CUBITUS INTERRUPTUS"/>
    <property type="match status" value="1"/>
</dbReference>
<dbReference type="EMBL" id="OU963870">
    <property type="protein sequence ID" value="CAH0395621.1"/>
    <property type="molecule type" value="Genomic_DNA"/>
</dbReference>
<keyword evidence="8" id="KW-0805">Transcription regulation</keyword>
<feature type="compositionally biased region" description="Polar residues" evidence="13">
    <location>
        <begin position="450"/>
        <end position="486"/>
    </location>
</feature>
<keyword evidence="9" id="KW-0238">DNA-binding</keyword>
<feature type="compositionally biased region" description="Low complexity" evidence="13">
    <location>
        <begin position="637"/>
        <end position="649"/>
    </location>
</feature>
<feature type="domain" description="C2H2-type" evidence="14">
    <location>
        <begin position="303"/>
        <end position="330"/>
    </location>
</feature>
<dbReference type="FunFam" id="3.30.160.60:FF:000031">
    <property type="entry name" value="GLI family zinc finger 3"/>
    <property type="match status" value="1"/>
</dbReference>
<dbReference type="SUPFAM" id="SSF57667">
    <property type="entry name" value="beta-beta-alpha zinc fingers"/>
    <property type="match status" value="3"/>
</dbReference>
<feature type="domain" description="C2H2-type" evidence="14">
    <location>
        <begin position="392"/>
        <end position="422"/>
    </location>
</feature>
<comment type="similarity">
    <text evidence="2">Belongs to the GLI C2H2-type zinc-finger protein family.</text>
</comment>
<feature type="region of interest" description="Disordered" evidence="13">
    <location>
        <begin position="418"/>
        <end position="502"/>
    </location>
</feature>
<evidence type="ECO:0000256" key="7">
    <source>
        <dbReference type="ARBA" id="ARBA00022833"/>
    </source>
</evidence>
<dbReference type="GO" id="GO:0007367">
    <property type="term" value="P:segment polarity determination"/>
    <property type="evidence" value="ECO:0007669"/>
    <property type="project" value="UniProtKB-KW"/>
</dbReference>
<keyword evidence="6 12" id="KW-0863">Zinc-finger</keyword>
<evidence type="ECO:0000256" key="1">
    <source>
        <dbReference type="ARBA" id="ARBA00004123"/>
    </source>
</evidence>
<dbReference type="Proteomes" id="UP001152759">
    <property type="component" value="Chromosome 9"/>
</dbReference>
<keyword evidence="10" id="KW-0804">Transcription</keyword>
<protein>
    <recommendedName>
        <fullName evidence="14">C2H2-type domain-containing protein</fullName>
    </recommendedName>
</protein>
<dbReference type="AlphaFoldDB" id="A0A9P0F9V4"/>
<feature type="domain" description="C2H2-type" evidence="14">
    <location>
        <begin position="265"/>
        <end position="297"/>
    </location>
</feature>
<keyword evidence="11" id="KW-0539">Nucleus</keyword>
<feature type="domain" description="C2H2-type" evidence="14">
    <location>
        <begin position="331"/>
        <end position="360"/>
    </location>
</feature>
<evidence type="ECO:0000256" key="9">
    <source>
        <dbReference type="ARBA" id="ARBA00023125"/>
    </source>
</evidence>
<dbReference type="Pfam" id="PF00096">
    <property type="entry name" value="zf-C2H2"/>
    <property type="match status" value="3"/>
</dbReference>
<dbReference type="PROSITE" id="PS50157">
    <property type="entry name" value="ZINC_FINGER_C2H2_2"/>
    <property type="match status" value="5"/>
</dbReference>
<dbReference type="FunFam" id="3.30.160.60:FF:000048">
    <property type="entry name" value="GLI family zinc finger 3"/>
    <property type="match status" value="1"/>
</dbReference>
<evidence type="ECO:0000256" key="6">
    <source>
        <dbReference type="ARBA" id="ARBA00022771"/>
    </source>
</evidence>
<feature type="domain" description="C2H2-type" evidence="14">
    <location>
        <begin position="361"/>
        <end position="391"/>
    </location>
</feature>
<keyword evidence="16" id="KW-1185">Reference proteome</keyword>
<dbReference type="Pfam" id="PF23561">
    <property type="entry name" value="zf-C2H2_15"/>
    <property type="match status" value="1"/>
</dbReference>
<evidence type="ECO:0000313" key="15">
    <source>
        <dbReference type="EMBL" id="CAH0395621.1"/>
    </source>
</evidence>
<keyword evidence="5" id="KW-0677">Repeat</keyword>
<dbReference type="GO" id="GO:0005634">
    <property type="term" value="C:nucleus"/>
    <property type="evidence" value="ECO:0007669"/>
    <property type="project" value="UniProtKB-SubCell"/>
</dbReference>
<sequence length="1139" mass="124349">LTGSGSDLGGLLSRRGAGGVLPPHPHAQGPAEYHSAYHSYMDHLYSSLSASSTAPIHGLGLAPDYLSSRALSELQQASSLASVDFSFSLEGSRVGSPRSSLRQDRKRALSSSPYLDSLDINSLSRFSPSLVSIVNFSNVSRSSSASGSYGHLSAGALSPALSHPNMTPHLSQLQAHLLRSGTLLPAHPLQHPTALYHHPLSYDLPKSEIIHDSCKLVDRVKAEADTSDQLCGQRKPTRVKKESSKQLSPESASDLKDEPGDFIETNCHWKNCGREFLTQDHLVKHINEDHIHANKKCFVCRWEECSREEKPFKAQYMLVVHMRRHTGEKPHKCTFEGCSKAYSRLENLKTHLRSHTGEKPYTCEYPGCHKAFSNASDRAKHQNRTHSSEKPYICKAPGCVKRYTDPSSLRKHVKTVHGPEFYANKKHKGGHTDGGDDSMGGMSPSRSDDNPMSTKTARSSSPSIKSEETNSPGQQGSPMSVPSQGYNLHDDYTSDTMSHPGLDDQWVEEAEDFDLFDLPAELQAVVGLATAPVQRHNIHNMKVKMGAKSVPSLPIMPHHQGDRRSFGGISDLNRKITDLKVAGGNGGDTIIRRDSNSTVSNYGSMKSADLDSRRNSQVSQTSEHHRLSDASFYDPISVGSSRRSSTASSNMGFGSQMNPMWSSCATTVLANSTASGVENRRMSEPCQPVSAPSMMPRPRSASLTTDHPNQEVILDSFDDEAIENKLVLPDEVLNFLHENQVPQPSPESMNWQIRSPMSQMSTISESSAMPQNMESSIDTSNYNAAPQMNPTVGGQMNSNVNGPMSSGMGSQHNTSNQMHAGQMNPQIYHNMSSQLNAGANVQMYPVVNNQMNPAMNGQMAPGPNSQMNPVVSGQMNTAVPGVNNQINVNNQTMNGPTVNVPIGQTNPQMNPTANGPLNPPVNGPMNPVMNGQMSFAGASPLKYPNSSSPMSHPSNHSPMSYPNSHSPMNHPHSPMNHPHSPMNHPHSPMNHPQSPMNHPHSPMSHPSNATMNHPGSSSMNHPANPPMNHPANPSMNHPVNSPMNHPANSPMNHPTNPPMNHPANPSMNHPNHIANMNMAMHPLGNQNFHYNQMMNNSFVPNMAGQHGFHQNHLMPNAQQMPQNKCHSISKNIPRITSYQ</sequence>
<dbReference type="SMART" id="SM00355">
    <property type="entry name" value="ZnF_C2H2"/>
    <property type="match status" value="5"/>
</dbReference>
<dbReference type="InterPro" id="IPR036236">
    <property type="entry name" value="Znf_C2H2_sf"/>
</dbReference>
<feature type="region of interest" description="Disordered" evidence="13">
    <location>
        <begin position="583"/>
        <end position="656"/>
    </location>
</feature>
<evidence type="ECO:0000256" key="10">
    <source>
        <dbReference type="ARBA" id="ARBA00023163"/>
    </source>
</evidence>
<evidence type="ECO:0000256" key="13">
    <source>
        <dbReference type="SAM" id="MobiDB-lite"/>
    </source>
</evidence>
<dbReference type="GO" id="GO:0000981">
    <property type="term" value="F:DNA-binding transcription factor activity, RNA polymerase II-specific"/>
    <property type="evidence" value="ECO:0007669"/>
    <property type="project" value="TreeGrafter"/>
</dbReference>
<gene>
    <name evidence="15" type="ORF">BEMITA_LOCUS13786</name>
</gene>
<dbReference type="FunFam" id="3.30.160.60:FF:000036">
    <property type="entry name" value="GLI family zinc finger 3"/>
    <property type="match status" value="1"/>
</dbReference>
<dbReference type="FunFam" id="3.30.160.60:FF:000068">
    <property type="entry name" value="GLI family zinc finger 3"/>
    <property type="match status" value="1"/>
</dbReference>
<feature type="region of interest" description="Disordered" evidence="13">
    <location>
        <begin position="936"/>
        <end position="1042"/>
    </location>
</feature>
<keyword evidence="4" id="KW-0479">Metal-binding</keyword>
<feature type="compositionally biased region" description="Low complexity" evidence="13">
    <location>
        <begin position="1"/>
        <end position="15"/>
    </location>
</feature>
<evidence type="ECO:0000256" key="12">
    <source>
        <dbReference type="PROSITE-ProRule" id="PRU00042"/>
    </source>
</evidence>
<evidence type="ECO:0000256" key="4">
    <source>
        <dbReference type="ARBA" id="ARBA00022723"/>
    </source>
</evidence>
<proteinExistence type="inferred from homology"/>
<evidence type="ECO:0000259" key="14">
    <source>
        <dbReference type="PROSITE" id="PS50157"/>
    </source>
</evidence>
<evidence type="ECO:0000256" key="2">
    <source>
        <dbReference type="ARBA" id="ARBA00010831"/>
    </source>
</evidence>
<dbReference type="GO" id="GO:0140297">
    <property type="term" value="F:DNA-binding transcription factor binding"/>
    <property type="evidence" value="ECO:0007669"/>
    <property type="project" value="UniProtKB-ARBA"/>
</dbReference>
<dbReference type="InterPro" id="IPR013087">
    <property type="entry name" value="Znf_C2H2_type"/>
</dbReference>
<dbReference type="InterPro" id="IPR056436">
    <property type="entry name" value="Znf-C2H2_ZIC1-5/GLI1-3-like"/>
</dbReference>
<dbReference type="InterPro" id="IPR043359">
    <property type="entry name" value="GLI-like"/>
</dbReference>
<evidence type="ECO:0000256" key="8">
    <source>
        <dbReference type="ARBA" id="ARBA00023015"/>
    </source>
</evidence>